<evidence type="ECO:0000256" key="1">
    <source>
        <dbReference type="ARBA" id="ARBA00001946"/>
    </source>
</evidence>
<dbReference type="Proteomes" id="UP000828390">
    <property type="component" value="Unassembled WGS sequence"/>
</dbReference>
<gene>
    <name evidence="8" type="ORF">DPMN_188859</name>
</gene>
<feature type="domain" description="Mab-21-like HhH/H2TH-like" evidence="7">
    <location>
        <begin position="259"/>
        <end position="343"/>
    </location>
</feature>
<proteinExistence type="inferred from homology"/>
<evidence type="ECO:0000256" key="2">
    <source>
        <dbReference type="ARBA" id="ARBA00008307"/>
    </source>
</evidence>
<dbReference type="GO" id="GO:0046872">
    <property type="term" value="F:metal ion binding"/>
    <property type="evidence" value="ECO:0007669"/>
    <property type="project" value="UniProtKB-KW"/>
</dbReference>
<dbReference type="InterPro" id="IPR024810">
    <property type="entry name" value="MAB21L/cGLR"/>
</dbReference>
<dbReference type="PANTHER" id="PTHR10656">
    <property type="entry name" value="CELL FATE DETERMINING PROTEIN MAB21-RELATED"/>
    <property type="match status" value="1"/>
</dbReference>
<dbReference type="InterPro" id="IPR046906">
    <property type="entry name" value="Mab-21_HhH/H2TH-like"/>
</dbReference>
<dbReference type="PANTHER" id="PTHR10656:SF42">
    <property type="entry name" value="CYCLIC GMP-AMP SYNTHASE-LIKE PROTEIN-RELATED"/>
    <property type="match status" value="1"/>
</dbReference>
<evidence type="ECO:0000313" key="8">
    <source>
        <dbReference type="EMBL" id="KAH3754196.1"/>
    </source>
</evidence>
<comment type="cofactor">
    <cofactor evidence="1">
        <name>Mg(2+)</name>
        <dbReference type="ChEBI" id="CHEBI:18420"/>
    </cofactor>
</comment>
<keyword evidence="5" id="KW-0479">Metal-binding</keyword>
<dbReference type="GO" id="GO:0016779">
    <property type="term" value="F:nucleotidyltransferase activity"/>
    <property type="evidence" value="ECO:0007669"/>
    <property type="project" value="UniProtKB-KW"/>
</dbReference>
<dbReference type="Pfam" id="PF20266">
    <property type="entry name" value="Mab-21_C"/>
    <property type="match status" value="1"/>
</dbReference>
<protein>
    <recommendedName>
        <fullName evidence="7">Mab-21-like HhH/H2TH-like domain-containing protein</fullName>
    </recommendedName>
</protein>
<dbReference type="EMBL" id="JAIWYP010000010">
    <property type="protein sequence ID" value="KAH3754196.1"/>
    <property type="molecule type" value="Genomic_DNA"/>
</dbReference>
<dbReference type="SMART" id="SM01265">
    <property type="entry name" value="Mab-21"/>
    <property type="match status" value="1"/>
</dbReference>
<evidence type="ECO:0000256" key="3">
    <source>
        <dbReference type="ARBA" id="ARBA00022679"/>
    </source>
</evidence>
<dbReference type="AlphaFoldDB" id="A0A9D4I8X8"/>
<comment type="similarity">
    <text evidence="2">Belongs to the mab-21 family.</text>
</comment>
<comment type="caution">
    <text evidence="8">The sequence shown here is derived from an EMBL/GenBank/DDBJ whole genome shotgun (WGS) entry which is preliminary data.</text>
</comment>
<keyword evidence="6" id="KW-0460">Magnesium</keyword>
<keyword evidence="3" id="KW-0808">Transferase</keyword>
<accession>A0A9D4I8X8</accession>
<reference evidence="8" key="2">
    <citation type="submission" date="2020-11" db="EMBL/GenBank/DDBJ databases">
        <authorList>
            <person name="McCartney M.A."/>
            <person name="Auch B."/>
            <person name="Kono T."/>
            <person name="Mallez S."/>
            <person name="Becker A."/>
            <person name="Gohl D.M."/>
            <person name="Silverstein K.A.T."/>
            <person name="Koren S."/>
            <person name="Bechman K.B."/>
            <person name="Herman A."/>
            <person name="Abrahante J.E."/>
            <person name="Garbe J."/>
        </authorList>
    </citation>
    <scope>NUCLEOTIDE SEQUENCE</scope>
    <source>
        <strain evidence="8">Duluth1</strain>
        <tissue evidence="8">Whole animal</tissue>
    </source>
</reference>
<dbReference type="Gene3D" id="1.10.1410.40">
    <property type="match status" value="1"/>
</dbReference>
<organism evidence="8 9">
    <name type="scientific">Dreissena polymorpha</name>
    <name type="common">Zebra mussel</name>
    <name type="synonym">Mytilus polymorpha</name>
    <dbReference type="NCBI Taxonomy" id="45954"/>
    <lineage>
        <taxon>Eukaryota</taxon>
        <taxon>Metazoa</taxon>
        <taxon>Spiralia</taxon>
        <taxon>Lophotrochozoa</taxon>
        <taxon>Mollusca</taxon>
        <taxon>Bivalvia</taxon>
        <taxon>Autobranchia</taxon>
        <taxon>Heteroconchia</taxon>
        <taxon>Euheterodonta</taxon>
        <taxon>Imparidentia</taxon>
        <taxon>Neoheterodontei</taxon>
        <taxon>Myida</taxon>
        <taxon>Dreissenoidea</taxon>
        <taxon>Dreissenidae</taxon>
        <taxon>Dreissena</taxon>
    </lineage>
</organism>
<dbReference type="OrthoDB" id="6148658at2759"/>
<keyword evidence="4" id="KW-0548">Nucleotidyltransferase</keyword>
<evidence type="ECO:0000256" key="5">
    <source>
        <dbReference type="ARBA" id="ARBA00022723"/>
    </source>
</evidence>
<evidence type="ECO:0000256" key="6">
    <source>
        <dbReference type="ARBA" id="ARBA00022842"/>
    </source>
</evidence>
<evidence type="ECO:0000259" key="7">
    <source>
        <dbReference type="Pfam" id="PF20266"/>
    </source>
</evidence>
<sequence>MEIPEHFTELSIRMSEVLDDSGAGKDTVMTRRQTYLRMDRLRTIAVRLNGHSTEFYHFGSQSEGTTTPGLQSDIDLLQSDGYANVIRLWGDWKAGIINLLMLNDDITPPQQYLLQVIRNDTPEPMTSLWLDECVRKDSGEVLFSAERLKQHYEHCIIKQRMARFGEAIKKGPSVSFVPNVDNVKALPVLKPLPEIQHWIDRCNSKHWPPAQLLDAARAAPCFLVPAGHQDSDYKREEWRLSPNLIERMLMFSFNMTQIKCCILLKIIKKSLFANIVGDSFTSFHCKTIMFYTIERTNASLWCEHNLMFLVRLCLHVLRKWLRLGRLPHFIIEGVNLFDGKFPKVQQRRLLVYIDSMIKNNLEDVFYIRVDNIGYRLHACSLRRIGEAGELGRLRLRNNISLFLKFVYMEVYIFLLNDLIYKLQGSNTTFEQGIKYALCNLFVMSSNVRW</sequence>
<name>A0A9D4I8X8_DREPO</name>
<evidence type="ECO:0000256" key="4">
    <source>
        <dbReference type="ARBA" id="ARBA00022695"/>
    </source>
</evidence>
<evidence type="ECO:0000313" key="9">
    <source>
        <dbReference type="Proteomes" id="UP000828390"/>
    </source>
</evidence>
<keyword evidence="9" id="KW-1185">Reference proteome</keyword>
<reference evidence="8" key="1">
    <citation type="journal article" date="2019" name="bioRxiv">
        <title>The Genome of the Zebra Mussel, Dreissena polymorpha: A Resource for Invasive Species Research.</title>
        <authorList>
            <person name="McCartney M.A."/>
            <person name="Auch B."/>
            <person name="Kono T."/>
            <person name="Mallez S."/>
            <person name="Zhang Y."/>
            <person name="Obille A."/>
            <person name="Becker A."/>
            <person name="Abrahante J.E."/>
            <person name="Garbe J."/>
            <person name="Badalamenti J.P."/>
            <person name="Herman A."/>
            <person name="Mangelson H."/>
            <person name="Liachko I."/>
            <person name="Sullivan S."/>
            <person name="Sone E.D."/>
            <person name="Koren S."/>
            <person name="Silverstein K.A.T."/>
            <person name="Beckman K.B."/>
            <person name="Gohl D.M."/>
        </authorList>
    </citation>
    <scope>NUCLEOTIDE SEQUENCE</scope>
    <source>
        <strain evidence="8">Duluth1</strain>
        <tissue evidence="8">Whole animal</tissue>
    </source>
</reference>